<dbReference type="PANTHER" id="PTHR43537:SF5">
    <property type="entry name" value="UXU OPERON TRANSCRIPTIONAL REGULATOR"/>
    <property type="match status" value="1"/>
</dbReference>
<keyword evidence="1" id="KW-0805">Transcription regulation</keyword>
<dbReference type="InterPro" id="IPR036388">
    <property type="entry name" value="WH-like_DNA-bd_sf"/>
</dbReference>
<gene>
    <name evidence="5" type="ORF">HYN69_07110</name>
</gene>
<dbReference type="Pfam" id="PF07729">
    <property type="entry name" value="FCD"/>
    <property type="match status" value="1"/>
</dbReference>
<dbReference type="SUPFAM" id="SSF48008">
    <property type="entry name" value="GntR ligand-binding domain-like"/>
    <property type="match status" value="1"/>
</dbReference>
<dbReference type="PROSITE" id="PS50949">
    <property type="entry name" value="HTH_GNTR"/>
    <property type="match status" value="1"/>
</dbReference>
<dbReference type="GO" id="GO:0003677">
    <property type="term" value="F:DNA binding"/>
    <property type="evidence" value="ECO:0007669"/>
    <property type="project" value="UniProtKB-KW"/>
</dbReference>
<dbReference type="Pfam" id="PF00392">
    <property type="entry name" value="GntR"/>
    <property type="match status" value="1"/>
</dbReference>
<sequence>MSRQSHRDRIYDLLLTRIQNGELGWQDRLVDTTLASDMGVSRMPVRDALLQLAAEGYLVPTTRGFTLPNLTDAEVLEVFELRRLLEPRAAAMAAQAMTGAQIALLAEAVEQVQSTLLSGDIPLFFRASERFRSGWLSMVPNRALLDTIRRYMAQVQRVRLTTMRDPVSHAVVIAGQRELLAAFAAGDVVGASDRMLRFVVEGEQAFRRLTQ</sequence>
<dbReference type="InterPro" id="IPR008920">
    <property type="entry name" value="TF_FadR/GntR_C"/>
</dbReference>
<evidence type="ECO:0000313" key="6">
    <source>
        <dbReference type="Proteomes" id="UP000244496"/>
    </source>
</evidence>
<dbReference type="SUPFAM" id="SSF46785">
    <property type="entry name" value="Winged helix' DNA-binding domain"/>
    <property type="match status" value="1"/>
</dbReference>
<name>A0A2S0UKI4_9RHOB</name>
<dbReference type="OrthoDB" id="9810548at2"/>
<evidence type="ECO:0000313" key="5">
    <source>
        <dbReference type="EMBL" id="AWB48312.1"/>
    </source>
</evidence>
<dbReference type="InterPro" id="IPR000524">
    <property type="entry name" value="Tscrpt_reg_HTH_GntR"/>
</dbReference>
<feature type="domain" description="HTH gntR-type" evidence="4">
    <location>
        <begin position="4"/>
        <end position="70"/>
    </location>
</feature>
<dbReference type="SMART" id="SM00345">
    <property type="entry name" value="HTH_GNTR"/>
    <property type="match status" value="1"/>
</dbReference>
<proteinExistence type="predicted"/>
<dbReference type="PANTHER" id="PTHR43537">
    <property type="entry name" value="TRANSCRIPTIONAL REGULATOR, GNTR FAMILY"/>
    <property type="match status" value="1"/>
</dbReference>
<evidence type="ECO:0000256" key="1">
    <source>
        <dbReference type="ARBA" id="ARBA00023015"/>
    </source>
</evidence>
<protein>
    <submittedName>
        <fullName evidence="5">GntR family transcriptional regulator</fullName>
    </submittedName>
</protein>
<dbReference type="AlphaFoldDB" id="A0A2S0UKI4"/>
<keyword evidence="2" id="KW-0238">DNA-binding</keyword>
<evidence type="ECO:0000256" key="3">
    <source>
        <dbReference type="ARBA" id="ARBA00023163"/>
    </source>
</evidence>
<keyword evidence="6" id="KW-1185">Reference proteome</keyword>
<keyword evidence="3" id="KW-0804">Transcription</keyword>
<dbReference type="InterPro" id="IPR036390">
    <property type="entry name" value="WH_DNA-bd_sf"/>
</dbReference>
<dbReference type="GO" id="GO:0003700">
    <property type="term" value="F:DNA-binding transcription factor activity"/>
    <property type="evidence" value="ECO:0007669"/>
    <property type="project" value="InterPro"/>
</dbReference>
<dbReference type="SMART" id="SM00895">
    <property type="entry name" value="FCD"/>
    <property type="match status" value="1"/>
</dbReference>
<reference evidence="5 6" key="1">
    <citation type="submission" date="2018-04" db="EMBL/GenBank/DDBJ databases">
        <title>Genome sequencing of Gemmobacter.</title>
        <authorList>
            <person name="Yi H."/>
            <person name="Baek M.-G."/>
        </authorList>
    </citation>
    <scope>NUCLEOTIDE SEQUENCE [LARGE SCALE GENOMIC DNA]</scope>
    <source>
        <strain evidence="5 6">HYN0069</strain>
    </source>
</reference>
<dbReference type="Proteomes" id="UP000244496">
    <property type="component" value="Chromosome"/>
</dbReference>
<organism evidence="5 6">
    <name type="scientific">Paragemmobacter aquarius</name>
    <dbReference type="NCBI Taxonomy" id="2169400"/>
    <lineage>
        <taxon>Bacteria</taxon>
        <taxon>Pseudomonadati</taxon>
        <taxon>Pseudomonadota</taxon>
        <taxon>Alphaproteobacteria</taxon>
        <taxon>Rhodobacterales</taxon>
        <taxon>Paracoccaceae</taxon>
        <taxon>Paragemmobacter</taxon>
    </lineage>
</organism>
<dbReference type="EMBL" id="CP028918">
    <property type="protein sequence ID" value="AWB48312.1"/>
    <property type="molecule type" value="Genomic_DNA"/>
</dbReference>
<accession>A0A2S0UKI4</accession>
<evidence type="ECO:0000256" key="2">
    <source>
        <dbReference type="ARBA" id="ARBA00023125"/>
    </source>
</evidence>
<dbReference type="InterPro" id="IPR011711">
    <property type="entry name" value="GntR_C"/>
</dbReference>
<evidence type="ECO:0000259" key="4">
    <source>
        <dbReference type="PROSITE" id="PS50949"/>
    </source>
</evidence>
<dbReference type="Gene3D" id="1.20.120.530">
    <property type="entry name" value="GntR ligand-binding domain-like"/>
    <property type="match status" value="1"/>
</dbReference>
<dbReference type="Gene3D" id="1.10.10.10">
    <property type="entry name" value="Winged helix-like DNA-binding domain superfamily/Winged helix DNA-binding domain"/>
    <property type="match status" value="1"/>
</dbReference>
<dbReference type="RefSeq" id="WP_108435131.1">
    <property type="nucleotide sequence ID" value="NZ_CP028918.1"/>
</dbReference>
<dbReference type="KEGG" id="geh:HYN69_07110"/>